<dbReference type="KEGG" id="pcb:PCHAS_1308800"/>
<dbReference type="Pfam" id="PF09768">
    <property type="entry name" value="Peptidase_M76"/>
    <property type="match status" value="1"/>
</dbReference>
<dbReference type="GO" id="GO:0033615">
    <property type="term" value="P:mitochondrial proton-transporting ATP synthase complex assembly"/>
    <property type="evidence" value="ECO:0007669"/>
    <property type="project" value="TreeGrafter"/>
</dbReference>
<protein>
    <submittedName>
        <fullName evidence="6">Mitochondrial inner membrane protease ATP23, putative</fullName>
    </submittedName>
</protein>
<evidence type="ECO:0000256" key="1">
    <source>
        <dbReference type="ARBA" id="ARBA00009915"/>
    </source>
</evidence>
<dbReference type="PANTHER" id="PTHR21711">
    <property type="entry name" value="MITOCHONDRIAL INNER MEMBRANE PROTEASE"/>
    <property type="match status" value="1"/>
</dbReference>
<accession>A0A4V0KB50</accession>
<dbReference type="GeneID" id="3494917"/>
<dbReference type="RefSeq" id="XP_741833.2">
    <property type="nucleotide sequence ID" value="XM_736740.2"/>
</dbReference>
<organism evidence="6 7">
    <name type="scientific">Plasmodium chabaudi chabaudi</name>
    <dbReference type="NCBI Taxonomy" id="31271"/>
    <lineage>
        <taxon>Eukaryota</taxon>
        <taxon>Sar</taxon>
        <taxon>Alveolata</taxon>
        <taxon>Apicomplexa</taxon>
        <taxon>Aconoidasida</taxon>
        <taxon>Haemosporida</taxon>
        <taxon>Plasmodiidae</taxon>
        <taxon>Plasmodium</taxon>
        <taxon>Plasmodium (Vinckeia)</taxon>
    </lineage>
</organism>
<evidence type="ECO:0000256" key="3">
    <source>
        <dbReference type="ARBA" id="ARBA00022723"/>
    </source>
</evidence>
<dbReference type="GO" id="GO:0046872">
    <property type="term" value="F:metal ion binding"/>
    <property type="evidence" value="ECO:0007669"/>
    <property type="project" value="UniProtKB-KW"/>
</dbReference>
<dbReference type="GO" id="GO:0005739">
    <property type="term" value="C:mitochondrion"/>
    <property type="evidence" value="ECO:0007669"/>
    <property type="project" value="GOC"/>
</dbReference>
<dbReference type="InterPro" id="IPR019165">
    <property type="entry name" value="Peptidase_M76_ATP23"/>
</dbReference>
<reference evidence="6 7" key="1">
    <citation type="journal article" date="2014" name="BMC Biol.">
        <title>A comprehensive evaluation of rodent malaria parasite genomes and gene expression.</title>
        <authorList>
            <person name="Otto T.D."/>
            <person name="Bohme U."/>
            <person name="Jackson A.P."/>
            <person name="Hunt M."/>
            <person name="Franke-Fayard B."/>
            <person name="Hoeijmakers W.A."/>
            <person name="Religa A.A."/>
            <person name="Robertson L."/>
            <person name="Sanders M."/>
            <person name="Ogun S.A."/>
            <person name="Cunningham D."/>
            <person name="Erhart A."/>
            <person name="Billker O."/>
            <person name="Khan S.M."/>
            <person name="Stunnenberg H.G."/>
            <person name="Langhorne J."/>
            <person name="Holder A.A."/>
            <person name="Waters A.P."/>
            <person name="Newbold C.I."/>
            <person name="Pain A."/>
            <person name="Berriman M."/>
            <person name="Janse C.J."/>
        </authorList>
    </citation>
    <scope>NUCLEOTIDE SEQUENCE [LARGE SCALE GENOMIC DNA]</scope>
    <source>
        <strain evidence="6 7">AS</strain>
    </source>
</reference>
<evidence type="ECO:0000256" key="4">
    <source>
        <dbReference type="ARBA" id="ARBA00022801"/>
    </source>
</evidence>
<dbReference type="Proteomes" id="UP000071118">
    <property type="component" value="Chromosome 13"/>
</dbReference>
<keyword evidence="3" id="KW-0479">Metal-binding</keyword>
<keyword evidence="2 6" id="KW-0645">Protease</keyword>
<evidence type="ECO:0000256" key="2">
    <source>
        <dbReference type="ARBA" id="ARBA00022670"/>
    </source>
</evidence>
<evidence type="ECO:0000313" key="6">
    <source>
        <dbReference type="EMBL" id="VTZ70038.1"/>
    </source>
</evidence>
<keyword evidence="4" id="KW-0378">Hydrolase</keyword>
<dbReference type="EMBL" id="LK022890">
    <property type="protein sequence ID" value="VTZ70038.1"/>
    <property type="molecule type" value="Genomic_DNA"/>
</dbReference>
<name>A0A4V0KB50_PLACU</name>
<evidence type="ECO:0000256" key="5">
    <source>
        <dbReference type="ARBA" id="ARBA00023049"/>
    </source>
</evidence>
<dbReference type="GO" id="GO:0004222">
    <property type="term" value="F:metalloendopeptidase activity"/>
    <property type="evidence" value="ECO:0007669"/>
    <property type="project" value="InterPro"/>
</dbReference>
<gene>
    <name evidence="6" type="ORF">PCHAS_1308800</name>
</gene>
<dbReference type="GO" id="GO:0034982">
    <property type="term" value="P:mitochondrial protein processing"/>
    <property type="evidence" value="ECO:0007669"/>
    <property type="project" value="TreeGrafter"/>
</dbReference>
<comment type="similarity">
    <text evidence="1">Belongs to the peptidase M76 family.</text>
</comment>
<dbReference type="VEuPathDB" id="PlasmoDB:PCHAS_1308800"/>
<dbReference type="AlphaFoldDB" id="A0A4V0KB50"/>
<dbReference type="PANTHER" id="PTHR21711:SF0">
    <property type="entry name" value="MITOCHONDRIAL INNER MEMBRANE PROTEASE ATP23 HOMOLOG"/>
    <property type="match status" value="1"/>
</dbReference>
<sequence length="457" mass="53684">MMDELQNLVEKIKKCIQNVDNKIKNGDLRKNIEKFLLNNRTEKSQFNDMVSLIQYSLKYKDVCNWPNYNDLFIINYNINNNFKSIIQKNENFLRQYKNHTSNEYEENVTTESSIKNDMKTTNPINTDKNISLAMDNEMNNKKNVPSFTEHNKVSENNQDNIAGKGNNSMDQNLVDKIKLNSKGANTNPKLNNINIQYNDDITLFNKLKLQTFMYFVRNNYKVKLLIDSLSAMNHPINIIYINCPNNKYKKKNIFQKISDLFLPDYKVNDEFVNSKYNYQKNNCSCSELPLNPLSNNNYAYTQKKNVSNYTGGYNPISNTVWLCANNITNLYKLKYILTHELIHAFDFARANIDMYNCHHIACSEIRAYNMSNQCGYFNSKHFLPNRDVFNHFKAPSINDTAKNKCVYNNTYTSLYQYKPCANNTHKYINDVFEKCIHDYWPFMCAPEQDSKYKPSKT</sequence>
<evidence type="ECO:0000313" key="7">
    <source>
        <dbReference type="Proteomes" id="UP000071118"/>
    </source>
</evidence>
<keyword evidence="5" id="KW-0482">Metalloprotease</keyword>
<keyword evidence="7" id="KW-1185">Reference proteome</keyword>
<dbReference type="OrthoDB" id="285308at2759"/>
<proteinExistence type="inferred from homology"/>